<protein>
    <submittedName>
        <fullName evidence="2">TIM barrel protein</fullName>
    </submittedName>
</protein>
<dbReference type="OrthoDB" id="9785907at2"/>
<dbReference type="InterPro" id="IPR036237">
    <property type="entry name" value="Xyl_isomerase-like_sf"/>
</dbReference>
<evidence type="ECO:0000313" key="2">
    <source>
        <dbReference type="EMBL" id="TLP63762.1"/>
    </source>
</evidence>
<dbReference type="PANTHER" id="PTHR12110">
    <property type="entry name" value="HYDROXYPYRUVATE ISOMERASE"/>
    <property type="match status" value="1"/>
</dbReference>
<dbReference type="PANTHER" id="PTHR12110:SF41">
    <property type="entry name" value="INOSOSE DEHYDRATASE"/>
    <property type="match status" value="1"/>
</dbReference>
<comment type="caution">
    <text evidence="2">The sequence shown here is derived from an EMBL/GenBank/DDBJ whole genome shotgun (WGS) entry which is preliminary data.</text>
</comment>
<evidence type="ECO:0000259" key="1">
    <source>
        <dbReference type="Pfam" id="PF01261"/>
    </source>
</evidence>
<organism evidence="2 3">
    <name type="scientific">Microbispora triticiradicis</name>
    <dbReference type="NCBI Taxonomy" id="2200763"/>
    <lineage>
        <taxon>Bacteria</taxon>
        <taxon>Bacillati</taxon>
        <taxon>Actinomycetota</taxon>
        <taxon>Actinomycetes</taxon>
        <taxon>Streptosporangiales</taxon>
        <taxon>Streptosporangiaceae</taxon>
        <taxon>Microbispora</taxon>
    </lineage>
</organism>
<name>A0A5R8ZDE7_9ACTN</name>
<sequence>MRLRHPAGPVVHLAYCTNVHPAEDLAGIHEQLTGVAARVRSLTGAGRLGLGLWLSRRAARALRDDPAELARLRARLDEQGLEVVTLNGFPYGGFHDEVVKLRVYRPDWAEPERLAYTLDLAEILTALLPDDVTEGSISTLPLAWRTGWTPAKAAAVNASLAVLARGLRALAERTGKTIRVGFEPEPGCVVETTPQAVALLGGADRDHLGVCLDACHLAVGLEEAADAAALGLPIVKLQVSSAVEAPPGGQHALAAYVEERYLHQTRCAAGYTDDLPEALAGALPTDLPWRTHFHMPLHAAPPPPLTTTSSYLEDLLRLLVTPASPHGDLAAPLTRHLEVETYTWSVLPGPVDIAEGIAAELDWTRRRLAALGLKEI</sequence>
<feature type="domain" description="Xylose isomerase-like TIM barrel" evidence="1">
    <location>
        <begin position="60"/>
        <end position="245"/>
    </location>
</feature>
<dbReference type="InterPro" id="IPR050312">
    <property type="entry name" value="IolE/XylAMocC-like"/>
</dbReference>
<dbReference type="NCBIfam" id="NF035939">
    <property type="entry name" value="TIM_EboE"/>
    <property type="match status" value="1"/>
</dbReference>
<dbReference type="SUPFAM" id="SSF51658">
    <property type="entry name" value="Xylose isomerase-like"/>
    <property type="match status" value="1"/>
</dbReference>
<accession>A0A5R8ZDE7</accession>
<dbReference type="EMBL" id="VANP01000002">
    <property type="protein sequence ID" value="TLP63762.1"/>
    <property type="molecule type" value="Genomic_DNA"/>
</dbReference>
<dbReference type="Pfam" id="PF01261">
    <property type="entry name" value="AP_endonuc_2"/>
    <property type="match status" value="1"/>
</dbReference>
<dbReference type="Proteomes" id="UP000309033">
    <property type="component" value="Unassembled WGS sequence"/>
</dbReference>
<dbReference type="InterPro" id="IPR013022">
    <property type="entry name" value="Xyl_isomerase-like_TIM-brl"/>
</dbReference>
<reference evidence="2" key="1">
    <citation type="submission" date="2019-05" db="EMBL/GenBank/DDBJ databases">
        <title>Isolation, diversity and antifungal activity of Actinobacteria from wheat.</title>
        <authorList>
            <person name="Yu B."/>
        </authorList>
    </citation>
    <scope>NUCLEOTIDE SEQUENCE [LARGE SCALE GENOMIC DNA]</scope>
    <source>
        <strain evidence="2">NEAU-HEGS1-5</strain>
    </source>
</reference>
<gene>
    <name evidence="2" type="ORF">FED44_05790</name>
</gene>
<keyword evidence="3" id="KW-1185">Reference proteome</keyword>
<evidence type="ECO:0000313" key="3">
    <source>
        <dbReference type="Proteomes" id="UP000309033"/>
    </source>
</evidence>
<proteinExistence type="predicted"/>
<dbReference type="AlphaFoldDB" id="A0A5R8ZDE7"/>
<dbReference type="Gene3D" id="3.20.20.150">
    <property type="entry name" value="Divalent-metal-dependent TIM barrel enzymes"/>
    <property type="match status" value="1"/>
</dbReference>